<evidence type="ECO:0008006" key="3">
    <source>
        <dbReference type="Google" id="ProtNLM"/>
    </source>
</evidence>
<dbReference type="Proteomes" id="UP000037035">
    <property type="component" value="Unassembled WGS sequence"/>
</dbReference>
<dbReference type="EMBL" id="LAVV01006535">
    <property type="protein sequence ID" value="KNZ59461.1"/>
    <property type="molecule type" value="Genomic_DNA"/>
</dbReference>
<name>A0A0L6VFA0_9BASI</name>
<accession>A0A0L6VFA0</accession>
<evidence type="ECO:0000313" key="2">
    <source>
        <dbReference type="Proteomes" id="UP000037035"/>
    </source>
</evidence>
<evidence type="ECO:0000313" key="1">
    <source>
        <dbReference type="EMBL" id="KNZ59461.1"/>
    </source>
</evidence>
<gene>
    <name evidence="1" type="ORF">VP01_1728g5</name>
</gene>
<dbReference type="VEuPathDB" id="FungiDB:VP01_1728g5"/>
<comment type="caution">
    <text evidence="1">The sequence shown here is derived from an EMBL/GenBank/DDBJ whole genome shotgun (WGS) entry which is preliminary data.</text>
</comment>
<reference evidence="1 2" key="1">
    <citation type="submission" date="2015-08" db="EMBL/GenBank/DDBJ databases">
        <title>Next Generation Sequencing and Analysis of the Genome of Puccinia sorghi L Schw, the Causal Agent of Maize Common Rust.</title>
        <authorList>
            <person name="Rochi L."/>
            <person name="Burguener G."/>
            <person name="Darino M."/>
            <person name="Turjanski A."/>
            <person name="Kreff E."/>
            <person name="Dieguez M.J."/>
            <person name="Sacco F."/>
        </authorList>
    </citation>
    <scope>NUCLEOTIDE SEQUENCE [LARGE SCALE GENOMIC DNA]</scope>
    <source>
        <strain evidence="1 2">RO10H11247</strain>
    </source>
</reference>
<protein>
    <recommendedName>
        <fullName evidence="3">Myb/SANT-like domain-containing protein</fullName>
    </recommendedName>
</protein>
<dbReference type="OrthoDB" id="76215at2759"/>
<proteinExistence type="predicted"/>
<sequence length="89" mass="9737">MQGPGQTYSAINFSQLCAVEEGKHSDGGFKGEVHQWDPQSLLDSIRTFKQLQNAFVACGKASGFGWDKVRSKVTACDETVCPNEIRVVT</sequence>
<dbReference type="AlphaFoldDB" id="A0A0L6VFA0"/>
<organism evidence="1 2">
    <name type="scientific">Puccinia sorghi</name>
    <dbReference type="NCBI Taxonomy" id="27349"/>
    <lineage>
        <taxon>Eukaryota</taxon>
        <taxon>Fungi</taxon>
        <taxon>Dikarya</taxon>
        <taxon>Basidiomycota</taxon>
        <taxon>Pucciniomycotina</taxon>
        <taxon>Pucciniomycetes</taxon>
        <taxon>Pucciniales</taxon>
        <taxon>Pucciniaceae</taxon>
        <taxon>Puccinia</taxon>
    </lineage>
</organism>
<keyword evidence="2" id="KW-1185">Reference proteome</keyword>